<keyword evidence="6" id="KW-0009">Actin-binding</keyword>
<evidence type="ECO:0000256" key="7">
    <source>
        <dbReference type="ARBA" id="ARBA00023212"/>
    </source>
</evidence>
<dbReference type="FunFam" id="3.30.1460.20:FF:000005">
    <property type="entry name" value="Arp2/3 complex 34 kDa subunit"/>
    <property type="match status" value="1"/>
</dbReference>
<dbReference type="OrthoDB" id="148331at2759"/>
<comment type="subcellular location">
    <subcellularLocation>
        <location evidence="1">Cytoplasm</location>
        <location evidence="1">Cytoskeleton</location>
    </subcellularLocation>
</comment>
<evidence type="ECO:0000256" key="6">
    <source>
        <dbReference type="ARBA" id="ARBA00023203"/>
    </source>
</evidence>
<dbReference type="FunFam" id="3.30.1460.20:FF:000009">
    <property type="entry name" value="Arp2/3 complex 34 kDa subunit"/>
    <property type="match status" value="1"/>
</dbReference>
<dbReference type="GO" id="GO:0005885">
    <property type="term" value="C:Arp2/3 protein complex"/>
    <property type="evidence" value="ECO:0007669"/>
    <property type="project" value="InterPro"/>
</dbReference>
<dbReference type="AlphaFoldDB" id="A0A0B7MZE4"/>
<evidence type="ECO:0000256" key="4">
    <source>
        <dbReference type="ARBA" id="ARBA00017833"/>
    </source>
</evidence>
<proteinExistence type="inferred from homology"/>
<comment type="similarity">
    <text evidence="9">Belongs to the NDK family.</text>
</comment>
<evidence type="ECO:0000313" key="11">
    <source>
        <dbReference type="EMBL" id="CEP08299.1"/>
    </source>
</evidence>
<dbReference type="PANTHER" id="PTHR12058">
    <property type="entry name" value="ARP2/3 COMPLEX 34 KDA SUBUNIT"/>
    <property type="match status" value="1"/>
</dbReference>
<dbReference type="InterPro" id="IPR034907">
    <property type="entry name" value="NDK-like_dom"/>
</dbReference>
<evidence type="ECO:0000313" key="12">
    <source>
        <dbReference type="Proteomes" id="UP000054107"/>
    </source>
</evidence>
<dbReference type="SUPFAM" id="SSF69645">
    <property type="entry name" value="Arp2/3 complex subunits"/>
    <property type="match status" value="2"/>
</dbReference>
<dbReference type="Pfam" id="PF00334">
    <property type="entry name" value="NDK"/>
    <property type="match status" value="1"/>
</dbReference>
<protein>
    <recommendedName>
        <fullName evidence="4">Actin-related protein 2/3 complex subunit 2</fullName>
    </recommendedName>
    <alternativeName>
        <fullName evidence="8">Arp2/3 complex 34 kDa subunit</fullName>
    </alternativeName>
    <alternativeName>
        <fullName evidence="3">Nucleoside diphosphate kinase</fullName>
    </alternativeName>
</protein>
<sequence length="444" mass="51448">MILLDYHNVIIKNTLETRFKKEKVEPVDMTVADFDGVTYHISTPESKSVILISLGWACTQELFAHGAQEVLKREYGNMLLDTPEHGYDVTLSIDTEQVPTEVEDRDEFIRKVSLLKRNMLAAPFERAFAEQEQCEKEEKTEINSELMAVHYRKEEAIYVKSNFDRITVIFSTTFKDETDKIFGKVFLQEFVDARRRVPALQNAPQVLCSIREPPMELRHLNLKDSDDVSYVTFVLFPSHFARGDVREETISRIQIFRDYLHYHIKCSKAYMHTRMRARVRDFLKVLNRAKPEIQNAEKKTARTYKALIPVITQILLNCRSSPFKKPADFCLFTPLHPMSTLKQLLKHKPQITLALLKPDICANAALPPKIRQAIEAKNLEIVEERNVLWTEQQAGEFYAEHQGKFFYHRLCGYMTSGPFKAMILASPNAIKDWRALIGPTHPVR</sequence>
<dbReference type="InterPro" id="IPR007188">
    <property type="entry name" value="ARPC2"/>
</dbReference>
<dbReference type="Gene3D" id="3.30.1460.20">
    <property type="match status" value="2"/>
</dbReference>
<dbReference type="GO" id="GO:0034314">
    <property type="term" value="P:Arp2/3 complex-mediated actin nucleation"/>
    <property type="evidence" value="ECO:0007669"/>
    <property type="project" value="InterPro"/>
</dbReference>
<evidence type="ECO:0000256" key="2">
    <source>
        <dbReference type="ARBA" id="ARBA00007192"/>
    </source>
</evidence>
<comment type="similarity">
    <text evidence="2">Belongs to the ARPC2 family.</text>
</comment>
<dbReference type="Gene3D" id="3.30.70.141">
    <property type="entry name" value="Nucleoside diphosphate kinase-like domain"/>
    <property type="match status" value="1"/>
</dbReference>
<dbReference type="PANTHER" id="PTHR12058:SF0">
    <property type="entry name" value="ACTIN-RELATED PROTEIN 2_3 COMPLEX SUBUNIT 2"/>
    <property type="match status" value="1"/>
</dbReference>
<feature type="domain" description="Nucleoside diphosphate kinase-like" evidence="10">
    <location>
        <begin position="349"/>
        <end position="444"/>
    </location>
</feature>
<dbReference type="EMBL" id="LN719426">
    <property type="protein sequence ID" value="CEP08299.1"/>
    <property type="molecule type" value="Genomic_DNA"/>
</dbReference>
<dbReference type="SMART" id="SM00562">
    <property type="entry name" value="NDK"/>
    <property type="match status" value="1"/>
</dbReference>
<reference evidence="11 12" key="1">
    <citation type="submission" date="2014-09" db="EMBL/GenBank/DDBJ databases">
        <authorList>
            <person name="Ellenberger Sabrina"/>
        </authorList>
    </citation>
    <scope>NUCLEOTIDE SEQUENCE [LARGE SCALE GENOMIC DNA]</scope>
    <source>
        <strain evidence="11 12">CBS 412.66</strain>
    </source>
</reference>
<organism evidence="11 12">
    <name type="scientific">Parasitella parasitica</name>
    <dbReference type="NCBI Taxonomy" id="35722"/>
    <lineage>
        <taxon>Eukaryota</taxon>
        <taxon>Fungi</taxon>
        <taxon>Fungi incertae sedis</taxon>
        <taxon>Mucoromycota</taxon>
        <taxon>Mucoromycotina</taxon>
        <taxon>Mucoromycetes</taxon>
        <taxon>Mucorales</taxon>
        <taxon>Mucorineae</taxon>
        <taxon>Mucoraceae</taxon>
        <taxon>Parasitella</taxon>
    </lineage>
</organism>
<evidence type="ECO:0000256" key="8">
    <source>
        <dbReference type="ARBA" id="ARBA00029755"/>
    </source>
</evidence>
<evidence type="ECO:0000256" key="1">
    <source>
        <dbReference type="ARBA" id="ARBA00004245"/>
    </source>
</evidence>
<evidence type="ECO:0000256" key="5">
    <source>
        <dbReference type="ARBA" id="ARBA00022490"/>
    </source>
</evidence>
<dbReference type="STRING" id="35722.A0A0B7MZE4"/>
<keyword evidence="7" id="KW-0206">Cytoskeleton</keyword>
<evidence type="ECO:0000256" key="9">
    <source>
        <dbReference type="PROSITE-ProRule" id="PRU00706"/>
    </source>
</evidence>
<dbReference type="InterPro" id="IPR036850">
    <property type="entry name" value="NDK-like_dom_sf"/>
</dbReference>
<dbReference type="GO" id="GO:0051015">
    <property type="term" value="F:actin filament binding"/>
    <property type="evidence" value="ECO:0007669"/>
    <property type="project" value="TreeGrafter"/>
</dbReference>
<dbReference type="Proteomes" id="UP000054107">
    <property type="component" value="Unassembled WGS sequence"/>
</dbReference>
<keyword evidence="12" id="KW-1185">Reference proteome</keyword>
<name>A0A0B7MZE4_9FUNG</name>
<keyword evidence="5" id="KW-0963">Cytoplasm</keyword>
<gene>
    <name evidence="11" type="primary">PARPA_01610.1 scaffold 1359</name>
</gene>
<evidence type="ECO:0000259" key="10">
    <source>
        <dbReference type="SMART" id="SM00562"/>
    </source>
</evidence>
<dbReference type="PROSITE" id="PS51374">
    <property type="entry name" value="NDPK_LIKE"/>
    <property type="match status" value="1"/>
</dbReference>
<comment type="caution">
    <text evidence="9">Lacks conserved residue(s) required for the propagation of feature annotation.</text>
</comment>
<dbReference type="GO" id="GO:0006897">
    <property type="term" value="P:endocytosis"/>
    <property type="evidence" value="ECO:0007669"/>
    <property type="project" value="UniProtKB-ARBA"/>
</dbReference>
<evidence type="ECO:0000256" key="3">
    <source>
        <dbReference type="ARBA" id="ARBA00017632"/>
    </source>
</evidence>
<dbReference type="GO" id="GO:0005200">
    <property type="term" value="F:structural constituent of cytoskeleton"/>
    <property type="evidence" value="ECO:0007669"/>
    <property type="project" value="TreeGrafter"/>
</dbReference>
<accession>A0A0B7MZE4</accession>
<dbReference type="SUPFAM" id="SSF54919">
    <property type="entry name" value="Nucleoside diphosphate kinase, NDK"/>
    <property type="match status" value="1"/>
</dbReference>
<dbReference type="GO" id="GO:0030041">
    <property type="term" value="P:actin filament polymerization"/>
    <property type="evidence" value="ECO:0007669"/>
    <property type="project" value="InterPro"/>
</dbReference>
<dbReference type="InterPro" id="IPR034666">
    <property type="entry name" value="ARPC2/4"/>
</dbReference>
<dbReference type="Pfam" id="PF04045">
    <property type="entry name" value="P34-Arc"/>
    <property type="match status" value="1"/>
</dbReference>